<organism evidence="8 9">
    <name type="scientific">Pestalotiopsis fici (strain W106-1 / CGMCC3.15140)</name>
    <dbReference type="NCBI Taxonomy" id="1229662"/>
    <lineage>
        <taxon>Eukaryota</taxon>
        <taxon>Fungi</taxon>
        <taxon>Dikarya</taxon>
        <taxon>Ascomycota</taxon>
        <taxon>Pezizomycotina</taxon>
        <taxon>Sordariomycetes</taxon>
        <taxon>Xylariomycetidae</taxon>
        <taxon>Amphisphaeriales</taxon>
        <taxon>Sporocadaceae</taxon>
        <taxon>Pestalotiopsis</taxon>
    </lineage>
</organism>
<feature type="compositionally biased region" description="Low complexity" evidence="6">
    <location>
        <begin position="70"/>
        <end position="82"/>
    </location>
</feature>
<keyword evidence="3" id="KW-0805">Transcription regulation</keyword>
<dbReference type="CDD" id="cd08047">
    <property type="entry name" value="TAF7"/>
    <property type="match status" value="1"/>
</dbReference>
<dbReference type="eggNOG" id="KOG4011">
    <property type="taxonomic scope" value="Eukaryota"/>
</dbReference>
<dbReference type="KEGG" id="pfy:PFICI_01888"/>
<dbReference type="RefSeq" id="XP_007828660.1">
    <property type="nucleotide sequence ID" value="XM_007830469.1"/>
</dbReference>
<dbReference type="SMART" id="SM01370">
    <property type="entry name" value="TAFII55_N"/>
    <property type="match status" value="1"/>
</dbReference>
<dbReference type="Proteomes" id="UP000030651">
    <property type="component" value="Unassembled WGS sequence"/>
</dbReference>
<feature type="domain" description="TAFII55 protein conserved region" evidence="7">
    <location>
        <begin position="181"/>
        <end position="343"/>
    </location>
</feature>
<comment type="similarity">
    <text evidence="2">Belongs to the TAF7 family.</text>
</comment>
<feature type="compositionally biased region" description="Acidic residues" evidence="6">
    <location>
        <begin position="168"/>
        <end position="179"/>
    </location>
</feature>
<evidence type="ECO:0000313" key="8">
    <source>
        <dbReference type="EMBL" id="ETS88060.1"/>
    </source>
</evidence>
<dbReference type="GO" id="GO:0016251">
    <property type="term" value="F:RNA polymerase II general transcription initiation factor activity"/>
    <property type="evidence" value="ECO:0007669"/>
    <property type="project" value="TreeGrafter"/>
</dbReference>
<evidence type="ECO:0000256" key="1">
    <source>
        <dbReference type="ARBA" id="ARBA00004123"/>
    </source>
</evidence>
<feature type="compositionally biased region" description="Basic and acidic residues" evidence="6">
    <location>
        <begin position="472"/>
        <end position="483"/>
    </location>
</feature>
<dbReference type="HOGENOM" id="CLU_016434_1_1_1"/>
<dbReference type="FunCoup" id="W3XQ16">
    <property type="interactions" value="190"/>
</dbReference>
<feature type="compositionally biased region" description="Acidic residues" evidence="6">
    <location>
        <begin position="350"/>
        <end position="372"/>
    </location>
</feature>
<accession>W3XQ16</accession>
<protein>
    <recommendedName>
        <fullName evidence="7">TAFII55 protein conserved region domain-containing protein</fullName>
    </recommendedName>
</protein>
<keyword evidence="9" id="KW-1185">Reference proteome</keyword>
<evidence type="ECO:0000256" key="4">
    <source>
        <dbReference type="ARBA" id="ARBA00023163"/>
    </source>
</evidence>
<keyword evidence="5" id="KW-0539">Nucleus</keyword>
<name>W3XQ16_PESFW</name>
<feature type="compositionally biased region" description="Polar residues" evidence="6">
    <location>
        <begin position="127"/>
        <end position="139"/>
    </location>
</feature>
<dbReference type="OMA" id="KWEKMQN"/>
<dbReference type="GO" id="GO:0005669">
    <property type="term" value="C:transcription factor TFIID complex"/>
    <property type="evidence" value="ECO:0007669"/>
    <property type="project" value="InterPro"/>
</dbReference>
<evidence type="ECO:0000256" key="2">
    <source>
        <dbReference type="ARBA" id="ARBA00009368"/>
    </source>
</evidence>
<evidence type="ECO:0000256" key="5">
    <source>
        <dbReference type="ARBA" id="ARBA00023242"/>
    </source>
</evidence>
<feature type="compositionally biased region" description="Polar residues" evidence="6">
    <location>
        <begin position="423"/>
        <end position="433"/>
    </location>
</feature>
<feature type="region of interest" description="Disordered" evidence="6">
    <location>
        <begin position="423"/>
        <end position="485"/>
    </location>
</feature>
<keyword evidence="4" id="KW-0804">Transcription</keyword>
<proteinExistence type="inferred from homology"/>
<feature type="region of interest" description="Disordered" evidence="6">
    <location>
        <begin position="1"/>
        <end position="143"/>
    </location>
</feature>
<feature type="compositionally biased region" description="Acidic residues" evidence="6">
    <location>
        <begin position="379"/>
        <end position="390"/>
    </location>
</feature>
<feature type="compositionally biased region" description="Acidic residues" evidence="6">
    <location>
        <begin position="444"/>
        <end position="471"/>
    </location>
</feature>
<sequence length="535" mass="59062">MAGDGSKPTLKLETSQINRPDMPPPPIAATPSAETPRPILKLSSSRQSSFSGDLPTPSGEKKTIRIRVNSSQPSTPATAAPPVKITKTGRSSKPTEKIIAAHKRNYDSDDDEEDNAPMAGRRISKIQIRTPTATTNSSKKAYAVQTPTGRLLLKPKGKAVEHKPGEAWDSEASDREEDPVREGAVILRTLPGPSTDYLNKAIEEGKIGIDKKSGGADLSVDWLDAKDRRAMVTIDGHHFAAVLVDLPTIVEAMKTWDKKNFMKNMDITQMLLCYEKVNSEQEAKTIPLPQMVQQMDHKWPHGLTPPMHDAVNRRFRKQPTEKQLISTAAQVKKLLAEDAECVEQPKYEFLMDEDEDFDESGDEDAEGEEVDDYFGGTDFADEPTQEDDEVDHADLEAELEAELAGEFDMDMGDAEGATPATQLEAQTPMTLEATTPAAGAAEASDADGEDEEEVSDEDDDDDDDDELDEEEAAKQAEFRDMKNEMVGLQKKVSDLESQLDTQANPLMRRRILTNIDNLKKEISLRKAQLNITDDE</sequence>
<dbReference type="PANTHER" id="PTHR12228">
    <property type="entry name" value="TRANSCRIPTION INITIATION FACTOR TFIID 55 KD SUBUNIT-RELATED"/>
    <property type="match status" value="1"/>
</dbReference>
<dbReference type="STRING" id="1229662.W3XQ16"/>
<dbReference type="PANTHER" id="PTHR12228:SF0">
    <property type="entry name" value="TATA-BOX BINDING PROTEIN ASSOCIATED FACTOR 7"/>
    <property type="match status" value="1"/>
</dbReference>
<dbReference type="OrthoDB" id="153872at2759"/>
<evidence type="ECO:0000256" key="3">
    <source>
        <dbReference type="ARBA" id="ARBA00023015"/>
    </source>
</evidence>
<dbReference type="InterPro" id="IPR006751">
    <property type="entry name" value="TAFII55_prot_cons_reg"/>
</dbReference>
<dbReference type="AlphaFoldDB" id="W3XQ16"/>
<dbReference type="InterPro" id="IPR037817">
    <property type="entry name" value="TAF7"/>
</dbReference>
<evidence type="ECO:0000256" key="6">
    <source>
        <dbReference type="SAM" id="MobiDB-lite"/>
    </source>
</evidence>
<dbReference type="EMBL" id="KI912109">
    <property type="protein sequence ID" value="ETS88060.1"/>
    <property type="molecule type" value="Genomic_DNA"/>
</dbReference>
<evidence type="ECO:0000313" key="9">
    <source>
        <dbReference type="Proteomes" id="UP000030651"/>
    </source>
</evidence>
<reference evidence="9" key="1">
    <citation type="journal article" date="2015" name="BMC Genomics">
        <title>Genomic and transcriptomic analysis of the endophytic fungus Pestalotiopsis fici reveals its lifestyle and high potential for synthesis of natural products.</title>
        <authorList>
            <person name="Wang X."/>
            <person name="Zhang X."/>
            <person name="Liu L."/>
            <person name="Xiang M."/>
            <person name="Wang W."/>
            <person name="Sun X."/>
            <person name="Che Y."/>
            <person name="Guo L."/>
            <person name="Liu G."/>
            <person name="Guo L."/>
            <person name="Wang C."/>
            <person name="Yin W.B."/>
            <person name="Stadler M."/>
            <person name="Zhang X."/>
            <person name="Liu X."/>
        </authorList>
    </citation>
    <scope>NUCLEOTIDE SEQUENCE [LARGE SCALE GENOMIC DNA]</scope>
    <source>
        <strain evidence="9">W106-1 / CGMCC3.15140</strain>
    </source>
</reference>
<feature type="region of interest" description="Disordered" evidence="6">
    <location>
        <begin position="156"/>
        <end position="179"/>
    </location>
</feature>
<dbReference type="Pfam" id="PF04658">
    <property type="entry name" value="TAFII55_N"/>
    <property type="match status" value="1"/>
</dbReference>
<feature type="region of interest" description="Disordered" evidence="6">
    <location>
        <begin position="348"/>
        <end position="390"/>
    </location>
</feature>
<evidence type="ECO:0000259" key="7">
    <source>
        <dbReference type="SMART" id="SM01370"/>
    </source>
</evidence>
<dbReference type="GO" id="GO:0051123">
    <property type="term" value="P:RNA polymerase II preinitiation complex assembly"/>
    <property type="evidence" value="ECO:0007669"/>
    <property type="project" value="TreeGrafter"/>
</dbReference>
<dbReference type="GeneID" id="19266901"/>
<dbReference type="InParanoid" id="W3XQ16"/>
<comment type="subcellular location">
    <subcellularLocation>
        <location evidence="1">Nucleus</location>
    </subcellularLocation>
</comment>
<gene>
    <name evidence="8" type="ORF">PFICI_01888</name>
</gene>